<comment type="caution">
    <text evidence="4">The sequence shown here is derived from an EMBL/GenBank/DDBJ whole genome shotgun (WGS) entry which is preliminary data.</text>
</comment>
<dbReference type="EMBL" id="BLVO01000012">
    <property type="protein sequence ID" value="GFM32858.1"/>
    <property type="molecule type" value="Genomic_DNA"/>
</dbReference>
<dbReference type="InterPro" id="IPR006452">
    <property type="entry name" value="Formate_DH_accessory"/>
</dbReference>
<accession>A0A7J0BH17</accession>
<organism evidence="4 5">
    <name type="scientific">Desulfovibrio subterraneus</name>
    <dbReference type="NCBI Taxonomy" id="2718620"/>
    <lineage>
        <taxon>Bacteria</taxon>
        <taxon>Pseudomonadati</taxon>
        <taxon>Thermodesulfobacteriota</taxon>
        <taxon>Desulfovibrionia</taxon>
        <taxon>Desulfovibrionales</taxon>
        <taxon>Desulfovibrionaceae</taxon>
        <taxon>Desulfovibrio</taxon>
    </lineage>
</organism>
<gene>
    <name evidence="4" type="ORF">DSM101010T_12230</name>
</gene>
<evidence type="ECO:0000259" key="2">
    <source>
        <dbReference type="Pfam" id="PF24859"/>
    </source>
</evidence>
<feature type="domain" description="FdhE C-terminal" evidence="3">
    <location>
        <begin position="215"/>
        <end position="287"/>
    </location>
</feature>
<evidence type="ECO:0000313" key="4">
    <source>
        <dbReference type="EMBL" id="GFM32858.1"/>
    </source>
</evidence>
<dbReference type="SUPFAM" id="SSF144020">
    <property type="entry name" value="FdhE-like"/>
    <property type="match status" value="1"/>
</dbReference>
<dbReference type="AlphaFoldDB" id="A0A7J0BH17"/>
<dbReference type="GO" id="GO:0051604">
    <property type="term" value="P:protein maturation"/>
    <property type="evidence" value="ECO:0007669"/>
    <property type="project" value="TreeGrafter"/>
</dbReference>
<keyword evidence="5" id="KW-1185">Reference proteome</keyword>
<dbReference type="GO" id="GO:0008199">
    <property type="term" value="F:ferric iron binding"/>
    <property type="evidence" value="ECO:0007669"/>
    <property type="project" value="TreeGrafter"/>
</dbReference>
<dbReference type="CDD" id="cd16341">
    <property type="entry name" value="FdhE"/>
    <property type="match status" value="1"/>
</dbReference>
<evidence type="ECO:0000259" key="3">
    <source>
        <dbReference type="Pfam" id="PF24860"/>
    </source>
</evidence>
<evidence type="ECO:0000313" key="5">
    <source>
        <dbReference type="Proteomes" id="UP000503840"/>
    </source>
</evidence>
<keyword evidence="1" id="KW-0963">Cytoplasm</keyword>
<dbReference type="RefSeq" id="WP_174404525.1">
    <property type="nucleotide sequence ID" value="NZ_BLVO01000012.1"/>
</dbReference>
<dbReference type="Pfam" id="PF24860">
    <property type="entry name" value="FdhE_C"/>
    <property type="match status" value="1"/>
</dbReference>
<dbReference type="Gene3D" id="3.90.1670.10">
    <property type="entry name" value="FdhE-like domain"/>
    <property type="match status" value="1"/>
</dbReference>
<dbReference type="InterPro" id="IPR056797">
    <property type="entry name" value="FdhE_central"/>
</dbReference>
<evidence type="ECO:0000256" key="1">
    <source>
        <dbReference type="ARBA" id="ARBA00022490"/>
    </source>
</evidence>
<dbReference type="PANTHER" id="PTHR37689">
    <property type="entry name" value="PROTEIN FDHE"/>
    <property type="match status" value="1"/>
</dbReference>
<dbReference type="InterPro" id="IPR056796">
    <property type="entry name" value="FdhE_C"/>
</dbReference>
<proteinExistence type="predicted"/>
<feature type="domain" description="FdhE central" evidence="2">
    <location>
        <begin position="178"/>
        <end position="213"/>
    </location>
</feature>
<dbReference type="PANTHER" id="PTHR37689:SF1">
    <property type="entry name" value="PROTEIN FDHE"/>
    <property type="match status" value="1"/>
</dbReference>
<sequence>MSFDMDKERKRLERKLTLLSKKEFLPAPLLRIVSDTATLQLAARGEVSVQAPAIPTPPDAHVQGMPLLPRELFSFDPKQTAILFGKLLALMEAAGGGLTEAASTIRSGLEDRTFNLTEACEAFLKDDTLFFADWAARLPGAPSLVRYLVQGSLTPSLEAVAEQLKEHHNNEVPWTFGHCPYCGSQPLIATLREKEGFKHLTCSFCRGEYRAKRLQCSFCGEEDHEKLEYFKAEGEPGFEVHVCHTCNCYMKTADFRELDVVSIPALDDLESLALDILAREQGLSRPTLSAWGF</sequence>
<name>A0A7J0BH17_9BACT</name>
<protein>
    <submittedName>
        <fullName evidence="4">Formate dehydrogenase accessory protein FdhE</fullName>
    </submittedName>
</protein>
<dbReference type="Pfam" id="PF24859">
    <property type="entry name" value="FdhE_central"/>
    <property type="match status" value="1"/>
</dbReference>
<reference evidence="4 5" key="1">
    <citation type="submission" date="2020-05" db="EMBL/GenBank/DDBJ databases">
        <title>Draft genome sequence of Desulfovibrio sp. strain HN2T.</title>
        <authorList>
            <person name="Ueno A."/>
            <person name="Tamazawa S."/>
            <person name="Tamamura S."/>
            <person name="Murakami T."/>
            <person name="Kiyama T."/>
            <person name="Inomata H."/>
            <person name="Amano Y."/>
            <person name="Miyakawa K."/>
            <person name="Tamaki H."/>
            <person name="Naganuma T."/>
            <person name="Kaneko K."/>
        </authorList>
    </citation>
    <scope>NUCLEOTIDE SEQUENCE [LARGE SCALE GENOMIC DNA]</scope>
    <source>
        <strain evidence="4 5">HN2</strain>
    </source>
</reference>
<dbReference type="GO" id="GO:0005829">
    <property type="term" value="C:cytosol"/>
    <property type="evidence" value="ECO:0007669"/>
    <property type="project" value="TreeGrafter"/>
</dbReference>
<dbReference type="InterPro" id="IPR024064">
    <property type="entry name" value="FdhE-like_sf"/>
</dbReference>
<dbReference type="Proteomes" id="UP000503840">
    <property type="component" value="Unassembled WGS sequence"/>
</dbReference>